<dbReference type="GO" id="GO:0003723">
    <property type="term" value="F:RNA binding"/>
    <property type="evidence" value="ECO:0007669"/>
    <property type="project" value="UniProtKB-KW"/>
</dbReference>
<evidence type="ECO:0000256" key="4">
    <source>
        <dbReference type="ARBA" id="ARBA00023015"/>
    </source>
</evidence>
<proteinExistence type="inferred from homology"/>
<dbReference type="PANTHER" id="PTHR11078:SF3">
    <property type="entry name" value="ANTITERMINATION NUSB DOMAIN-CONTAINING PROTEIN"/>
    <property type="match status" value="1"/>
</dbReference>
<dbReference type="GO" id="GO:0005829">
    <property type="term" value="C:cytosol"/>
    <property type="evidence" value="ECO:0007669"/>
    <property type="project" value="TreeGrafter"/>
</dbReference>
<accession>A0A917IWP9</accession>
<dbReference type="Pfam" id="PF01029">
    <property type="entry name" value="NusB"/>
    <property type="match status" value="1"/>
</dbReference>
<dbReference type="Proteomes" id="UP000627292">
    <property type="component" value="Unassembled WGS sequence"/>
</dbReference>
<reference evidence="7" key="2">
    <citation type="submission" date="2020-09" db="EMBL/GenBank/DDBJ databases">
        <authorList>
            <person name="Sun Q."/>
            <person name="Zhou Y."/>
        </authorList>
    </citation>
    <scope>NUCLEOTIDE SEQUENCE</scope>
    <source>
        <strain evidence="7">CGMCC 1.15290</strain>
    </source>
</reference>
<dbReference type="InterPro" id="IPR035926">
    <property type="entry name" value="NusB-like_sf"/>
</dbReference>
<dbReference type="InterPro" id="IPR006027">
    <property type="entry name" value="NusB_RsmB_TIM44"/>
</dbReference>
<dbReference type="Gene3D" id="1.10.940.10">
    <property type="entry name" value="NusB-like"/>
    <property type="match status" value="1"/>
</dbReference>
<evidence type="ECO:0000313" key="8">
    <source>
        <dbReference type="Proteomes" id="UP000627292"/>
    </source>
</evidence>
<keyword evidence="3" id="KW-0694">RNA-binding</keyword>
<gene>
    <name evidence="7" type="primary">nusB</name>
    <name evidence="7" type="ORF">GCM10011379_18510</name>
</gene>
<sequence>MISRRNIRVKVMQLVYALEVMDDEKARKNPVQALSKKLEESRELFVYLLHFITQVAQYAEIDAKHRASKHLTTKEDLSVNTKIAGNEQLWKVLESGTYRKAVETTMPGSVDSADWIKKMYLRLVDTEDYQTYIQVDNRDDKQAEKDILRFIFTDLMLPDEDFLSFVEEHFTNWDDDAEMMSQLMPAYLQKSSAYDLTDMMGTEKWQFARDLLNTVLEKGEHLQELIKPKLKNWDAERIAQLDMILMQMGVAEFLYFDTIPPKVTINEYIDIAKEYSTPQSGQFVNGILDGIHKELVAGDKMHKTDFKK</sequence>
<dbReference type="InterPro" id="IPR011605">
    <property type="entry name" value="NusB_fam"/>
</dbReference>
<keyword evidence="8" id="KW-1185">Reference proteome</keyword>
<dbReference type="PANTHER" id="PTHR11078">
    <property type="entry name" value="N UTILIZATION SUBSTANCE PROTEIN B-RELATED"/>
    <property type="match status" value="1"/>
</dbReference>
<organism evidence="7 8">
    <name type="scientific">Filimonas zeae</name>
    <dbReference type="NCBI Taxonomy" id="1737353"/>
    <lineage>
        <taxon>Bacteria</taxon>
        <taxon>Pseudomonadati</taxon>
        <taxon>Bacteroidota</taxon>
        <taxon>Chitinophagia</taxon>
        <taxon>Chitinophagales</taxon>
        <taxon>Chitinophagaceae</taxon>
        <taxon>Filimonas</taxon>
    </lineage>
</organism>
<dbReference type="AlphaFoldDB" id="A0A917IWP9"/>
<keyword evidence="4" id="KW-0805">Transcription regulation</keyword>
<keyword evidence="5" id="KW-0804">Transcription</keyword>
<dbReference type="EMBL" id="BMIB01000002">
    <property type="protein sequence ID" value="GGH65409.1"/>
    <property type="molecule type" value="Genomic_DNA"/>
</dbReference>
<comment type="similarity">
    <text evidence="1">Belongs to the NusB family.</text>
</comment>
<feature type="domain" description="NusB/RsmB/TIM44" evidence="6">
    <location>
        <begin position="193"/>
        <end position="292"/>
    </location>
</feature>
<evidence type="ECO:0000313" key="7">
    <source>
        <dbReference type="EMBL" id="GGH65409.1"/>
    </source>
</evidence>
<dbReference type="GO" id="GO:0031564">
    <property type="term" value="P:transcription antitermination"/>
    <property type="evidence" value="ECO:0007669"/>
    <property type="project" value="UniProtKB-KW"/>
</dbReference>
<reference evidence="7" key="1">
    <citation type="journal article" date="2014" name="Int. J. Syst. Evol. Microbiol.">
        <title>Complete genome sequence of Corynebacterium casei LMG S-19264T (=DSM 44701T), isolated from a smear-ripened cheese.</title>
        <authorList>
            <consortium name="US DOE Joint Genome Institute (JGI-PGF)"/>
            <person name="Walter F."/>
            <person name="Albersmeier A."/>
            <person name="Kalinowski J."/>
            <person name="Ruckert C."/>
        </authorList>
    </citation>
    <scope>NUCLEOTIDE SEQUENCE</scope>
    <source>
        <strain evidence="7">CGMCC 1.15290</strain>
    </source>
</reference>
<evidence type="ECO:0000256" key="1">
    <source>
        <dbReference type="ARBA" id="ARBA00005952"/>
    </source>
</evidence>
<comment type="caution">
    <text evidence="7">The sequence shown here is derived from an EMBL/GenBank/DDBJ whole genome shotgun (WGS) entry which is preliminary data.</text>
</comment>
<evidence type="ECO:0000256" key="2">
    <source>
        <dbReference type="ARBA" id="ARBA00022814"/>
    </source>
</evidence>
<dbReference type="GO" id="GO:0006353">
    <property type="term" value="P:DNA-templated transcription termination"/>
    <property type="evidence" value="ECO:0007669"/>
    <property type="project" value="InterPro"/>
</dbReference>
<keyword evidence="2" id="KW-0889">Transcription antitermination</keyword>
<protein>
    <submittedName>
        <fullName evidence="7">N utilization substance protein B</fullName>
    </submittedName>
</protein>
<dbReference type="NCBIfam" id="TIGR01951">
    <property type="entry name" value="nusB"/>
    <property type="match status" value="1"/>
</dbReference>
<name>A0A917IWP9_9BACT</name>
<evidence type="ECO:0000259" key="6">
    <source>
        <dbReference type="Pfam" id="PF01029"/>
    </source>
</evidence>
<dbReference type="RefSeq" id="WP_188951748.1">
    <property type="nucleotide sequence ID" value="NZ_BMIB01000002.1"/>
</dbReference>
<evidence type="ECO:0000256" key="5">
    <source>
        <dbReference type="ARBA" id="ARBA00023163"/>
    </source>
</evidence>
<evidence type="ECO:0000256" key="3">
    <source>
        <dbReference type="ARBA" id="ARBA00022884"/>
    </source>
</evidence>
<dbReference type="SUPFAM" id="SSF48013">
    <property type="entry name" value="NusB-like"/>
    <property type="match status" value="1"/>
</dbReference>